<dbReference type="AlphaFoldDB" id="A0A6G1BIN1"/>
<accession>A0A6G1BIN1</accession>
<gene>
    <name evidence="2" type="ORF">E2562_002386</name>
</gene>
<reference evidence="2 3" key="1">
    <citation type="submission" date="2019-11" db="EMBL/GenBank/DDBJ databases">
        <title>Whole genome sequence of Oryza granulata.</title>
        <authorList>
            <person name="Li W."/>
        </authorList>
    </citation>
    <scope>NUCLEOTIDE SEQUENCE [LARGE SCALE GENOMIC DNA]</scope>
    <source>
        <strain evidence="3">cv. Menghai</strain>
        <tissue evidence="2">Leaf</tissue>
    </source>
</reference>
<proteinExistence type="predicted"/>
<dbReference type="Proteomes" id="UP000479710">
    <property type="component" value="Unassembled WGS sequence"/>
</dbReference>
<evidence type="ECO:0000313" key="3">
    <source>
        <dbReference type="Proteomes" id="UP000479710"/>
    </source>
</evidence>
<evidence type="ECO:0000313" key="2">
    <source>
        <dbReference type="EMBL" id="KAF0887692.1"/>
    </source>
</evidence>
<feature type="region of interest" description="Disordered" evidence="1">
    <location>
        <begin position="1"/>
        <end position="55"/>
    </location>
</feature>
<feature type="region of interest" description="Disordered" evidence="1">
    <location>
        <begin position="70"/>
        <end position="95"/>
    </location>
</feature>
<evidence type="ECO:0000256" key="1">
    <source>
        <dbReference type="SAM" id="MobiDB-lite"/>
    </source>
</evidence>
<sequence>MERRSQDGGFGSGGPGARASAAEGPGGSLDGRSGNGRIRMSLSTEGPWDGDLGDGKVQLFGAAALTANRATAEGGDGEGAATASKKTVMAAPEKTAVRSDGETWCRRISD</sequence>
<keyword evidence="3" id="KW-1185">Reference proteome</keyword>
<feature type="compositionally biased region" description="Low complexity" evidence="1">
    <location>
        <begin position="70"/>
        <end position="83"/>
    </location>
</feature>
<protein>
    <submittedName>
        <fullName evidence="2">Uncharacterized protein</fullName>
    </submittedName>
</protein>
<dbReference type="EMBL" id="SPHZ02000012">
    <property type="protein sequence ID" value="KAF0887692.1"/>
    <property type="molecule type" value="Genomic_DNA"/>
</dbReference>
<name>A0A6G1BIN1_9ORYZ</name>
<organism evidence="2 3">
    <name type="scientific">Oryza meyeriana var. granulata</name>
    <dbReference type="NCBI Taxonomy" id="110450"/>
    <lineage>
        <taxon>Eukaryota</taxon>
        <taxon>Viridiplantae</taxon>
        <taxon>Streptophyta</taxon>
        <taxon>Embryophyta</taxon>
        <taxon>Tracheophyta</taxon>
        <taxon>Spermatophyta</taxon>
        <taxon>Magnoliopsida</taxon>
        <taxon>Liliopsida</taxon>
        <taxon>Poales</taxon>
        <taxon>Poaceae</taxon>
        <taxon>BOP clade</taxon>
        <taxon>Oryzoideae</taxon>
        <taxon>Oryzeae</taxon>
        <taxon>Oryzinae</taxon>
        <taxon>Oryza</taxon>
        <taxon>Oryza meyeriana</taxon>
    </lineage>
</organism>
<comment type="caution">
    <text evidence="2">The sequence shown here is derived from an EMBL/GenBank/DDBJ whole genome shotgun (WGS) entry which is preliminary data.</text>
</comment>